<dbReference type="Proteomes" id="UP000293823">
    <property type="component" value="Unassembled WGS sequence"/>
</dbReference>
<evidence type="ECO:0000313" key="3">
    <source>
        <dbReference type="Proteomes" id="UP000293823"/>
    </source>
</evidence>
<name>A0A4Q4QGE9_9PLEO</name>
<proteinExistence type="predicted"/>
<comment type="caution">
    <text evidence="2">The sequence shown here is derived from an EMBL/GenBank/DDBJ whole genome shotgun (WGS) entry which is preliminary data.</text>
</comment>
<organism evidence="2 3">
    <name type="scientific">Alternaria arborescens</name>
    <dbReference type="NCBI Taxonomy" id="156630"/>
    <lineage>
        <taxon>Eukaryota</taxon>
        <taxon>Fungi</taxon>
        <taxon>Dikarya</taxon>
        <taxon>Ascomycota</taxon>
        <taxon>Pezizomycotina</taxon>
        <taxon>Dothideomycetes</taxon>
        <taxon>Pleosporomycetidae</taxon>
        <taxon>Pleosporales</taxon>
        <taxon>Pleosporineae</taxon>
        <taxon>Pleosporaceae</taxon>
        <taxon>Alternaria</taxon>
        <taxon>Alternaria sect. Alternaria</taxon>
    </lineage>
</organism>
<accession>A0A4Q4QGE9</accession>
<keyword evidence="3" id="KW-1185">Reference proteome</keyword>
<protein>
    <submittedName>
        <fullName evidence="2">Uncharacterized protein</fullName>
    </submittedName>
</protein>
<dbReference type="AlphaFoldDB" id="A0A4Q4QGE9"/>
<gene>
    <name evidence="2" type="ORF">AA0113_g11079</name>
</gene>
<sequence length="122" mass="13238">MGGGRQKDSNRGRRSEARRAMGSYLAAAGVGWGRQQHEASQAGERAMGRGCGCGCEEWLTTLDDSVLFLSDGAWAWGLHFGMESGIKPLPTHYGVLPSIRPSNPLPGLEHEPEPGTTWDRMQ</sequence>
<evidence type="ECO:0000256" key="1">
    <source>
        <dbReference type="SAM" id="MobiDB-lite"/>
    </source>
</evidence>
<reference evidence="3" key="1">
    <citation type="journal article" date="2019" name="bioRxiv">
        <title>Genomics, evolutionary history and diagnostics of the Alternaria alternata species group including apple and Asian pear pathotypes.</title>
        <authorList>
            <person name="Armitage A.D."/>
            <person name="Cockerton H.M."/>
            <person name="Sreenivasaprasad S."/>
            <person name="Woodhall J.W."/>
            <person name="Lane C.R."/>
            <person name="Harrison R.J."/>
            <person name="Clarkson J.P."/>
        </authorList>
    </citation>
    <scope>NUCLEOTIDE SEQUENCE [LARGE SCALE GENOMIC DNA]</scope>
    <source>
        <strain evidence="3">RGR 97.0016</strain>
    </source>
</reference>
<feature type="region of interest" description="Disordered" evidence="1">
    <location>
        <begin position="98"/>
        <end position="122"/>
    </location>
</feature>
<dbReference type="EMBL" id="PEJP01000062">
    <property type="protein sequence ID" value="RYO40787.1"/>
    <property type="molecule type" value="Genomic_DNA"/>
</dbReference>
<evidence type="ECO:0000313" key="2">
    <source>
        <dbReference type="EMBL" id="RYO40787.1"/>
    </source>
</evidence>